<reference evidence="1" key="1">
    <citation type="submission" date="2013-08" db="EMBL/GenBank/DDBJ databases">
        <authorList>
            <person name="Mendez C."/>
            <person name="Richter M."/>
            <person name="Ferrer M."/>
            <person name="Sanchez J."/>
        </authorList>
    </citation>
    <scope>NUCLEOTIDE SEQUENCE</scope>
</reference>
<evidence type="ECO:0000313" key="1">
    <source>
        <dbReference type="EMBL" id="EQD41838.1"/>
    </source>
</evidence>
<dbReference type="AlphaFoldDB" id="T0Z9X2"/>
<organism evidence="1">
    <name type="scientific">mine drainage metagenome</name>
    <dbReference type="NCBI Taxonomy" id="410659"/>
    <lineage>
        <taxon>unclassified sequences</taxon>
        <taxon>metagenomes</taxon>
        <taxon>ecological metagenomes</taxon>
    </lineage>
</organism>
<reference evidence="1" key="2">
    <citation type="journal article" date="2014" name="ISME J.">
        <title>Microbial stratification in low pH oxic and suboxic macroscopic growths along an acid mine drainage.</title>
        <authorList>
            <person name="Mendez-Garcia C."/>
            <person name="Mesa V."/>
            <person name="Sprenger R.R."/>
            <person name="Richter M."/>
            <person name="Diez M.S."/>
            <person name="Solano J."/>
            <person name="Bargiela R."/>
            <person name="Golyshina O.V."/>
            <person name="Manteca A."/>
            <person name="Ramos J.L."/>
            <person name="Gallego J.R."/>
            <person name="Llorente I."/>
            <person name="Martins Dos Santos V.A."/>
            <person name="Jensen O.N."/>
            <person name="Pelaez A.I."/>
            <person name="Sanchez J."/>
            <person name="Ferrer M."/>
        </authorList>
    </citation>
    <scope>NUCLEOTIDE SEQUENCE</scope>
</reference>
<sequence length="118" mass="13599">MSETRAEQRERFQKVVNDQMVFQLTAIVSELAEKTIQSDQYFTFLVIDDLDLTWVEDSLANVLIKCLLQVALEMQRAEHIKIVIALRTNIFDQLEVGRQARGGQEEKLRATAMVLGWT</sequence>
<gene>
    <name evidence="1" type="ORF">B1B_14350</name>
</gene>
<dbReference type="EMBL" id="AUZY01009496">
    <property type="protein sequence ID" value="EQD41838.1"/>
    <property type="molecule type" value="Genomic_DNA"/>
</dbReference>
<proteinExistence type="predicted"/>
<name>T0Z9X2_9ZZZZ</name>
<comment type="caution">
    <text evidence="1">The sequence shown here is derived from an EMBL/GenBank/DDBJ whole genome shotgun (WGS) entry which is preliminary data.</text>
</comment>
<feature type="non-terminal residue" evidence="1">
    <location>
        <position position="118"/>
    </location>
</feature>
<protein>
    <submittedName>
        <fullName evidence="1">ATPase involved in DNA repair</fullName>
    </submittedName>
</protein>
<accession>T0Z9X2</accession>